<evidence type="ECO:0000256" key="6">
    <source>
        <dbReference type="SAM" id="Phobius"/>
    </source>
</evidence>
<dbReference type="InterPro" id="IPR011701">
    <property type="entry name" value="MFS"/>
</dbReference>
<proteinExistence type="predicted"/>
<dbReference type="PROSITE" id="PS00216">
    <property type="entry name" value="SUGAR_TRANSPORT_1"/>
    <property type="match status" value="1"/>
</dbReference>
<gene>
    <name evidence="8" type="ORF">PB01_20465</name>
</gene>
<keyword evidence="4 6" id="KW-1133">Transmembrane helix</keyword>
<sequence>MDQSRPKLWTRDFIVVSSINFLITLIFYLLMVTIAVYAVNEFNASTSEAGLVTGIFIIGTLIGRLFIGRVIDLIGRKKTLFIGLALFTLTTSLYFVNLGLTFLLINRFLHGLTLGIASTAAGTIVAQIIPMTRKGEGIGYFSMSATLAAAIGPFIGLYMSQHTTFHLIFGFCLALGIFSLITSFFLYVPAIEKLTKTAETKGFKLSNFVETKALPIAFITLAIAFCYSSVLSFINFYAIEINLVNAASFFFIIYAMAILVSRPFTGRLMDAKGANYIMYPAFFILGTGMLLLSTASTSFTLLLAGALIGLGFGNMQSTTQAVAVKLSPPHRIGLATSTFFIFFDAGLGFGPYVLGYIIPLTGYSTLYVILGIVAIITIIPYIFLHGRKEKASLLPE</sequence>
<keyword evidence="9" id="KW-1185">Reference proteome</keyword>
<feature type="transmembrane region" description="Helical" evidence="6">
    <location>
        <begin position="243"/>
        <end position="261"/>
    </location>
</feature>
<feature type="transmembrane region" description="Helical" evidence="6">
    <location>
        <begin position="273"/>
        <end position="292"/>
    </location>
</feature>
<dbReference type="SUPFAM" id="SSF103473">
    <property type="entry name" value="MFS general substrate transporter"/>
    <property type="match status" value="1"/>
</dbReference>
<accession>A0A5J6SSJ2</accession>
<evidence type="ECO:0000256" key="4">
    <source>
        <dbReference type="ARBA" id="ARBA00022989"/>
    </source>
</evidence>
<feature type="transmembrane region" description="Helical" evidence="6">
    <location>
        <begin position="108"/>
        <end position="126"/>
    </location>
</feature>
<dbReference type="GO" id="GO:0022857">
    <property type="term" value="F:transmembrane transporter activity"/>
    <property type="evidence" value="ECO:0007669"/>
    <property type="project" value="InterPro"/>
</dbReference>
<feature type="domain" description="Major facilitator superfamily (MFS) profile" evidence="7">
    <location>
        <begin position="13"/>
        <end position="389"/>
    </location>
</feature>
<evidence type="ECO:0000256" key="5">
    <source>
        <dbReference type="ARBA" id="ARBA00023136"/>
    </source>
</evidence>
<name>A0A5J6SSJ2_9BACI</name>
<protein>
    <submittedName>
        <fullName evidence="8">MFS transporter</fullName>
    </submittedName>
</protein>
<feature type="transmembrane region" description="Helical" evidence="6">
    <location>
        <begin position="213"/>
        <end position="237"/>
    </location>
</feature>
<dbReference type="PANTHER" id="PTHR23531:SF1">
    <property type="entry name" value="QUINOLENE RESISTANCE PROTEIN NORA"/>
    <property type="match status" value="1"/>
</dbReference>
<feature type="transmembrane region" description="Helical" evidence="6">
    <location>
        <begin position="49"/>
        <end position="67"/>
    </location>
</feature>
<feature type="transmembrane region" description="Helical" evidence="6">
    <location>
        <begin position="364"/>
        <end position="384"/>
    </location>
</feature>
<dbReference type="OrthoDB" id="9814001at2"/>
<dbReference type="PROSITE" id="PS50850">
    <property type="entry name" value="MFS"/>
    <property type="match status" value="1"/>
</dbReference>
<comment type="subcellular location">
    <subcellularLocation>
        <location evidence="1">Cell membrane</location>
        <topology evidence="1">Multi-pass membrane protein</topology>
    </subcellularLocation>
</comment>
<evidence type="ECO:0000256" key="2">
    <source>
        <dbReference type="ARBA" id="ARBA00022448"/>
    </source>
</evidence>
<organism evidence="8 9">
    <name type="scientific">Psychrobacillus glaciei</name>
    <dbReference type="NCBI Taxonomy" id="2283160"/>
    <lineage>
        <taxon>Bacteria</taxon>
        <taxon>Bacillati</taxon>
        <taxon>Bacillota</taxon>
        <taxon>Bacilli</taxon>
        <taxon>Bacillales</taxon>
        <taxon>Bacillaceae</taxon>
        <taxon>Psychrobacillus</taxon>
    </lineage>
</organism>
<keyword evidence="2" id="KW-0813">Transport</keyword>
<feature type="transmembrane region" description="Helical" evidence="6">
    <location>
        <begin position="336"/>
        <end position="358"/>
    </location>
</feature>
<evidence type="ECO:0000259" key="7">
    <source>
        <dbReference type="PROSITE" id="PS50850"/>
    </source>
</evidence>
<dbReference type="GO" id="GO:0005886">
    <property type="term" value="C:plasma membrane"/>
    <property type="evidence" value="ECO:0007669"/>
    <property type="project" value="UniProtKB-SubCell"/>
</dbReference>
<evidence type="ECO:0000256" key="1">
    <source>
        <dbReference type="ARBA" id="ARBA00004651"/>
    </source>
</evidence>
<evidence type="ECO:0000313" key="8">
    <source>
        <dbReference type="EMBL" id="QFG00976.1"/>
    </source>
</evidence>
<feature type="transmembrane region" description="Helical" evidence="6">
    <location>
        <begin position="79"/>
        <end position="96"/>
    </location>
</feature>
<evidence type="ECO:0000256" key="3">
    <source>
        <dbReference type="ARBA" id="ARBA00022692"/>
    </source>
</evidence>
<dbReference type="EMBL" id="CP031223">
    <property type="protein sequence ID" value="QFG00976.1"/>
    <property type="molecule type" value="Genomic_DNA"/>
</dbReference>
<keyword evidence="5 6" id="KW-0472">Membrane</keyword>
<dbReference type="AlphaFoldDB" id="A0A5J6SSJ2"/>
<evidence type="ECO:0000313" key="9">
    <source>
        <dbReference type="Proteomes" id="UP000325517"/>
    </source>
</evidence>
<feature type="transmembrane region" description="Helical" evidence="6">
    <location>
        <begin position="12"/>
        <end position="37"/>
    </location>
</feature>
<feature type="transmembrane region" description="Helical" evidence="6">
    <location>
        <begin position="165"/>
        <end position="188"/>
    </location>
</feature>
<keyword evidence="3 6" id="KW-0812">Transmembrane</keyword>
<dbReference type="CDD" id="cd17489">
    <property type="entry name" value="MFS_YfcJ_like"/>
    <property type="match status" value="1"/>
</dbReference>
<dbReference type="Gene3D" id="1.20.1250.20">
    <property type="entry name" value="MFS general substrate transporter like domains"/>
    <property type="match status" value="1"/>
</dbReference>
<dbReference type="RefSeq" id="WP_151701842.1">
    <property type="nucleotide sequence ID" value="NZ_CP031223.1"/>
</dbReference>
<dbReference type="InterPro" id="IPR005829">
    <property type="entry name" value="Sugar_transporter_CS"/>
</dbReference>
<dbReference type="Proteomes" id="UP000325517">
    <property type="component" value="Chromosome"/>
</dbReference>
<feature type="transmembrane region" description="Helical" evidence="6">
    <location>
        <begin position="138"/>
        <end position="159"/>
    </location>
</feature>
<dbReference type="KEGG" id="psyo:PB01_20465"/>
<dbReference type="InterPro" id="IPR036259">
    <property type="entry name" value="MFS_trans_sf"/>
</dbReference>
<dbReference type="PROSITE" id="PS00217">
    <property type="entry name" value="SUGAR_TRANSPORT_2"/>
    <property type="match status" value="1"/>
</dbReference>
<dbReference type="InterPro" id="IPR020846">
    <property type="entry name" value="MFS_dom"/>
</dbReference>
<dbReference type="InterPro" id="IPR052714">
    <property type="entry name" value="MFS_Exporter"/>
</dbReference>
<dbReference type="Pfam" id="PF07690">
    <property type="entry name" value="MFS_1"/>
    <property type="match status" value="1"/>
</dbReference>
<dbReference type="PANTHER" id="PTHR23531">
    <property type="entry name" value="QUINOLENE RESISTANCE PROTEIN NORA"/>
    <property type="match status" value="1"/>
</dbReference>
<reference evidence="8 9" key="1">
    <citation type="submission" date="2018-07" db="EMBL/GenBank/DDBJ databases">
        <title>Complete genome sequence of Psychrobacillus sp. PB01, isolated from iceberg, and comparative genome analysis of Psychrobacillus strains.</title>
        <authorList>
            <person name="Lee P.C."/>
        </authorList>
    </citation>
    <scope>NUCLEOTIDE SEQUENCE [LARGE SCALE GENOMIC DNA]</scope>
    <source>
        <strain evidence="8 9">PB01</strain>
    </source>
</reference>